<comment type="caution">
    <text evidence="2">The sequence shown here is derived from an EMBL/GenBank/DDBJ whole genome shotgun (WGS) entry which is preliminary data.</text>
</comment>
<accession>A0A967BBR9</accession>
<keyword evidence="3" id="KW-1185">Reference proteome</keyword>
<dbReference type="SMART" id="SM01126">
    <property type="entry name" value="DDE_Tnp_IS1595"/>
    <property type="match status" value="1"/>
</dbReference>
<name>A0A967BBR9_9RHOB</name>
<dbReference type="AlphaFoldDB" id="A0A967BBR9"/>
<evidence type="ECO:0000313" key="2">
    <source>
        <dbReference type="EMBL" id="NHQ75060.1"/>
    </source>
</evidence>
<dbReference type="EMBL" id="JAAORB010000024">
    <property type="protein sequence ID" value="NHQ75060.1"/>
    <property type="molecule type" value="Genomic_DNA"/>
</dbReference>
<organism evidence="2 3">
    <name type="scientific">Roseovarius gahaiensis</name>
    <dbReference type="NCBI Taxonomy" id="2716691"/>
    <lineage>
        <taxon>Bacteria</taxon>
        <taxon>Pseudomonadati</taxon>
        <taxon>Pseudomonadota</taxon>
        <taxon>Alphaproteobacteria</taxon>
        <taxon>Rhodobacterales</taxon>
        <taxon>Roseobacteraceae</taxon>
        <taxon>Roseovarius</taxon>
    </lineage>
</organism>
<evidence type="ECO:0000313" key="3">
    <source>
        <dbReference type="Proteomes" id="UP000639775"/>
    </source>
</evidence>
<dbReference type="Proteomes" id="UP000639775">
    <property type="component" value="Unassembled WGS sequence"/>
</dbReference>
<dbReference type="Pfam" id="PF12762">
    <property type="entry name" value="DDE_Tnp_IS1595"/>
    <property type="match status" value="1"/>
</dbReference>
<protein>
    <submittedName>
        <fullName evidence="2">Transposase</fullName>
    </submittedName>
</protein>
<proteinExistence type="predicted"/>
<reference evidence="2" key="1">
    <citation type="submission" date="2020-03" db="EMBL/GenBank/DDBJ databases">
        <title>Roseovarius gahaiensis sp. nov., isolated from Gahai Saline Lake, China.</title>
        <authorList>
            <person name="Sun X."/>
        </authorList>
    </citation>
    <scope>NUCLEOTIDE SEQUENCE</scope>
    <source>
        <strain evidence="2">GH877</strain>
    </source>
</reference>
<sequence>MPVSKPRFTFSDISRRTATEADAIAFAERLRWREGIRVIASHGQTDIGLAARALVKTVGTFMTEALPAYSVLGTHRRSVTHSTKEFARTDADGTSVHVNTAESCHADLRRMVLGVHHWISRKHLDRYLGDLAFRRSLRESDLLARLGAALTSPGRRIIP</sequence>
<gene>
    <name evidence="2" type="ORF">HAT86_11385</name>
</gene>
<dbReference type="InterPro" id="IPR024445">
    <property type="entry name" value="Tnp_ISXO2-like"/>
</dbReference>
<evidence type="ECO:0000259" key="1">
    <source>
        <dbReference type="SMART" id="SM01126"/>
    </source>
</evidence>
<dbReference type="RefSeq" id="WP_167197525.1">
    <property type="nucleotide sequence ID" value="NZ_JAAORB010000024.1"/>
</dbReference>
<feature type="domain" description="ISXO2-like transposase" evidence="1">
    <location>
        <begin position="9"/>
        <end position="136"/>
    </location>
</feature>